<dbReference type="InterPro" id="IPR028082">
    <property type="entry name" value="Peripla_BP_I"/>
</dbReference>
<dbReference type="SMART" id="SM00354">
    <property type="entry name" value="HTH_LACI"/>
    <property type="match status" value="1"/>
</dbReference>
<dbReference type="Gene3D" id="3.40.50.2300">
    <property type="match status" value="2"/>
</dbReference>
<dbReference type="PANTHER" id="PTHR30146:SF138">
    <property type="entry name" value="TRANSCRIPTIONAL REGULATORY PROTEIN"/>
    <property type="match status" value="1"/>
</dbReference>
<dbReference type="Gene3D" id="1.10.260.40">
    <property type="entry name" value="lambda repressor-like DNA-binding domains"/>
    <property type="match status" value="1"/>
</dbReference>
<dbReference type="Proteomes" id="UP000317638">
    <property type="component" value="Unassembled WGS sequence"/>
</dbReference>
<dbReference type="InterPro" id="IPR000843">
    <property type="entry name" value="HTH_LacI"/>
</dbReference>
<evidence type="ECO:0000256" key="3">
    <source>
        <dbReference type="ARBA" id="ARBA00023163"/>
    </source>
</evidence>
<feature type="domain" description="HTH lacI-type" evidence="4">
    <location>
        <begin position="7"/>
        <end position="61"/>
    </location>
</feature>
<dbReference type="Pfam" id="PF13377">
    <property type="entry name" value="Peripla_BP_3"/>
    <property type="match status" value="1"/>
</dbReference>
<gene>
    <name evidence="5" type="ORF">FOJ82_05710</name>
</gene>
<evidence type="ECO:0000256" key="2">
    <source>
        <dbReference type="ARBA" id="ARBA00023125"/>
    </source>
</evidence>
<dbReference type="PROSITE" id="PS50932">
    <property type="entry name" value="HTH_LACI_2"/>
    <property type="match status" value="1"/>
</dbReference>
<dbReference type="GO" id="GO:0003700">
    <property type="term" value="F:DNA-binding transcription factor activity"/>
    <property type="evidence" value="ECO:0007669"/>
    <property type="project" value="TreeGrafter"/>
</dbReference>
<comment type="caution">
    <text evidence="5">The sequence shown here is derived from an EMBL/GenBank/DDBJ whole genome shotgun (WGS) entry which is preliminary data.</text>
</comment>
<dbReference type="AlphaFoldDB" id="A0A553K1Q1"/>
<keyword evidence="6" id="KW-1185">Reference proteome</keyword>
<keyword evidence="1" id="KW-0805">Transcription regulation</keyword>
<dbReference type="InterPro" id="IPR010982">
    <property type="entry name" value="Lambda_DNA-bd_dom_sf"/>
</dbReference>
<organism evidence="5 6">
    <name type="scientific">Tessaracoccus rhinocerotis</name>
    <dbReference type="NCBI Taxonomy" id="1689449"/>
    <lineage>
        <taxon>Bacteria</taxon>
        <taxon>Bacillati</taxon>
        <taxon>Actinomycetota</taxon>
        <taxon>Actinomycetes</taxon>
        <taxon>Propionibacteriales</taxon>
        <taxon>Propionibacteriaceae</taxon>
        <taxon>Tessaracoccus</taxon>
    </lineage>
</organism>
<dbReference type="GO" id="GO:0000976">
    <property type="term" value="F:transcription cis-regulatory region binding"/>
    <property type="evidence" value="ECO:0007669"/>
    <property type="project" value="TreeGrafter"/>
</dbReference>
<dbReference type="SUPFAM" id="SSF47413">
    <property type="entry name" value="lambda repressor-like DNA-binding domains"/>
    <property type="match status" value="1"/>
</dbReference>
<evidence type="ECO:0000313" key="6">
    <source>
        <dbReference type="Proteomes" id="UP000317638"/>
    </source>
</evidence>
<dbReference type="RefSeq" id="WP_143937514.1">
    <property type="nucleotide sequence ID" value="NZ_VKKG01000002.1"/>
</dbReference>
<sequence length="332" mass="35504">MTRRVVATNAEVARQAGVSPATVSRIMNGRFTGAQEVAERVRQVAADLGYSPNHLARSLALGQTGSVAFLVPDLGNPAFQQVLAGLSKAAAADGHRVLIADSAESSEDEPLLAVDTRRRCDALVLCAPRMTEERLAAVLKEVQPVVLVNRTSPGVPVPSISIDYAKGILNIAEHLHRLGHRRFAYLAGVEGSMSNQRRLQGLATFEARHPDATVTRLVGGVTAQSGSEAADAVLEADVTAALAFNDLVAVGLVQRVRELGLRVPDDLSVTGFDDIPFAAYNTPSLTTASVPYELVGEEAWRRLYAVMNGEPPAPDVLHQPRLQVRDSTRAIR</sequence>
<dbReference type="CDD" id="cd01392">
    <property type="entry name" value="HTH_LacI"/>
    <property type="match status" value="1"/>
</dbReference>
<reference evidence="5 6" key="1">
    <citation type="submission" date="2019-07" db="EMBL/GenBank/DDBJ databases">
        <authorList>
            <person name="Zhou L.-Y."/>
        </authorList>
    </citation>
    <scope>NUCLEOTIDE SEQUENCE [LARGE SCALE GENOMIC DNA]</scope>
    <source>
        <strain evidence="5 6">YIM 101269</strain>
    </source>
</reference>
<protein>
    <submittedName>
        <fullName evidence="5">LacI family transcriptional regulator</fullName>
    </submittedName>
</protein>
<keyword evidence="2" id="KW-0238">DNA-binding</keyword>
<dbReference type="EMBL" id="VKKG01000002">
    <property type="protein sequence ID" value="TRY18619.1"/>
    <property type="molecule type" value="Genomic_DNA"/>
</dbReference>
<evidence type="ECO:0000313" key="5">
    <source>
        <dbReference type="EMBL" id="TRY18619.1"/>
    </source>
</evidence>
<dbReference type="CDD" id="cd06267">
    <property type="entry name" value="PBP1_LacI_sugar_binding-like"/>
    <property type="match status" value="1"/>
</dbReference>
<keyword evidence="3" id="KW-0804">Transcription</keyword>
<dbReference type="Pfam" id="PF00356">
    <property type="entry name" value="LacI"/>
    <property type="match status" value="1"/>
</dbReference>
<evidence type="ECO:0000259" key="4">
    <source>
        <dbReference type="PROSITE" id="PS50932"/>
    </source>
</evidence>
<accession>A0A553K1Q1</accession>
<proteinExistence type="predicted"/>
<dbReference type="SUPFAM" id="SSF53822">
    <property type="entry name" value="Periplasmic binding protein-like I"/>
    <property type="match status" value="1"/>
</dbReference>
<dbReference type="OrthoDB" id="3258243at2"/>
<dbReference type="PANTHER" id="PTHR30146">
    <property type="entry name" value="LACI-RELATED TRANSCRIPTIONAL REPRESSOR"/>
    <property type="match status" value="1"/>
</dbReference>
<dbReference type="InterPro" id="IPR046335">
    <property type="entry name" value="LacI/GalR-like_sensor"/>
</dbReference>
<evidence type="ECO:0000256" key="1">
    <source>
        <dbReference type="ARBA" id="ARBA00023015"/>
    </source>
</evidence>
<name>A0A553K1Q1_9ACTN</name>